<proteinExistence type="predicted"/>
<keyword evidence="3" id="KW-1185">Reference proteome</keyword>
<keyword evidence="1" id="KW-0472">Membrane</keyword>
<dbReference type="Pfam" id="PF06161">
    <property type="entry name" value="DUF975"/>
    <property type="match status" value="1"/>
</dbReference>
<dbReference type="Proteomes" id="UP000005388">
    <property type="component" value="Unassembled WGS sequence"/>
</dbReference>
<feature type="transmembrane region" description="Helical" evidence="1">
    <location>
        <begin position="21"/>
        <end position="37"/>
    </location>
</feature>
<feature type="transmembrane region" description="Helical" evidence="1">
    <location>
        <begin position="254"/>
        <end position="270"/>
    </location>
</feature>
<feature type="transmembrane region" description="Helical" evidence="1">
    <location>
        <begin position="210"/>
        <end position="234"/>
    </location>
</feature>
<dbReference type="RefSeq" id="WP_006740092.1">
    <property type="nucleotide sequence ID" value="NZ_AEUZ02000001.1"/>
</dbReference>
<dbReference type="STRING" id="764291.STRUR_0156"/>
<dbReference type="eggNOG" id="COG5523">
    <property type="taxonomic scope" value="Bacteria"/>
</dbReference>
<feature type="transmembrane region" description="Helical" evidence="1">
    <location>
        <begin position="101"/>
        <end position="134"/>
    </location>
</feature>
<dbReference type="PANTHER" id="PTHR40076:SF1">
    <property type="entry name" value="MEMBRANE PROTEIN"/>
    <property type="match status" value="1"/>
</dbReference>
<evidence type="ECO:0000256" key="1">
    <source>
        <dbReference type="SAM" id="Phobius"/>
    </source>
</evidence>
<evidence type="ECO:0000313" key="2">
    <source>
        <dbReference type="EMBL" id="EHJ57380.1"/>
    </source>
</evidence>
<dbReference type="EMBL" id="AEUZ02000001">
    <property type="protein sequence ID" value="EHJ57380.1"/>
    <property type="molecule type" value="Genomic_DNA"/>
</dbReference>
<protein>
    <submittedName>
        <fullName evidence="2">Membrane protein</fullName>
    </submittedName>
</protein>
<gene>
    <name evidence="2" type="ORF">STRUR_0156</name>
</gene>
<name>G5KH64_9STRE</name>
<feature type="transmembrane region" description="Helical" evidence="1">
    <location>
        <begin position="57"/>
        <end position="81"/>
    </location>
</feature>
<evidence type="ECO:0000313" key="3">
    <source>
        <dbReference type="Proteomes" id="UP000005388"/>
    </source>
</evidence>
<sequence length="280" mass="32760">MRISMIKKEAKELLRGLNQKYLLFVVPIILSIFYYGISIHESIATSNGIDVPISASSFPLLILGILTIFGCSASFTILDVFRHKKTQVNFDDTSKAWKSPLFLKLILVLLLRLLVITLWAMIWMSGLFIIIWGFLLFQQAGHQLTVSVLLVILAGVILYVLELAIVINRRYAYRMVPFILYDHFEDNQDHKPSQILKESNALMKHYKWKLFIFDLSFIGYFILVFLTFGFALFYVLPYQLTAETNFYRYLNEKIIKVFALIIFFRLIDTLDKYHRPQLEF</sequence>
<accession>G5KH64</accession>
<keyword evidence="1" id="KW-1133">Transmembrane helix</keyword>
<feature type="transmembrane region" description="Helical" evidence="1">
    <location>
        <begin position="146"/>
        <end position="167"/>
    </location>
</feature>
<dbReference type="InterPro" id="IPR010380">
    <property type="entry name" value="DUF975"/>
</dbReference>
<comment type="caution">
    <text evidence="2">The sequence shown here is derived from an EMBL/GenBank/DDBJ whole genome shotgun (WGS) entry which is preliminary data.</text>
</comment>
<dbReference type="AlphaFoldDB" id="G5KH64"/>
<dbReference type="PANTHER" id="PTHR40076">
    <property type="entry name" value="MEMBRANE PROTEIN-RELATED"/>
    <property type="match status" value="1"/>
</dbReference>
<reference evidence="2 3" key="1">
    <citation type="journal article" date="2014" name="Int. J. Syst. Evol. Microbiol.">
        <title>Phylogenomics and the dynamic genome evolution of the genus Streptococcus.</title>
        <authorList>
            <consortium name="The Broad Institute Genome Sequencing Platform"/>
            <person name="Richards V.P."/>
            <person name="Palmer S.R."/>
            <person name="Pavinski Bitar P.D."/>
            <person name="Qin X."/>
            <person name="Weinstock G.M."/>
            <person name="Highlander S.K."/>
            <person name="Town C.D."/>
            <person name="Burne R.A."/>
            <person name="Stanhope M.J."/>
        </authorList>
    </citation>
    <scope>NUCLEOTIDE SEQUENCE [LARGE SCALE GENOMIC DNA]</scope>
    <source>
        <strain evidence="2 3">2285-97</strain>
    </source>
</reference>
<keyword evidence="1" id="KW-0812">Transmembrane</keyword>
<organism evidence="2 3">
    <name type="scientific">Streptococcus urinalis 2285-97</name>
    <dbReference type="NCBI Taxonomy" id="764291"/>
    <lineage>
        <taxon>Bacteria</taxon>
        <taxon>Bacillati</taxon>
        <taxon>Bacillota</taxon>
        <taxon>Bacilli</taxon>
        <taxon>Lactobacillales</taxon>
        <taxon>Streptococcaceae</taxon>
        <taxon>Streptococcus</taxon>
    </lineage>
</organism>